<dbReference type="Proteomes" id="UP000294862">
    <property type="component" value="Unassembled WGS sequence"/>
</dbReference>
<evidence type="ECO:0000313" key="1">
    <source>
        <dbReference type="EMBL" id="TCO42878.1"/>
    </source>
</evidence>
<comment type="caution">
    <text evidence="1">The sequence shown here is derived from an EMBL/GenBank/DDBJ whole genome shotgun (WGS) entry which is preliminary data.</text>
</comment>
<name>A0A4R2IGN7_9GAMM</name>
<keyword evidence="2" id="KW-1185">Reference proteome</keyword>
<accession>A0A4R2IGN7</accession>
<organism evidence="1 2">
    <name type="scientific">Dokdonella fugitiva</name>
    <dbReference type="NCBI Taxonomy" id="328517"/>
    <lineage>
        <taxon>Bacteria</taxon>
        <taxon>Pseudomonadati</taxon>
        <taxon>Pseudomonadota</taxon>
        <taxon>Gammaproteobacteria</taxon>
        <taxon>Lysobacterales</taxon>
        <taxon>Rhodanobacteraceae</taxon>
        <taxon>Dokdonella</taxon>
    </lineage>
</organism>
<proteinExistence type="predicted"/>
<gene>
    <name evidence="1" type="ORF">EV148_101285</name>
</gene>
<dbReference type="RefSeq" id="WP_131992385.1">
    <property type="nucleotide sequence ID" value="NZ_SLWQ01000001.1"/>
</dbReference>
<reference evidence="1 2" key="1">
    <citation type="journal article" date="2015" name="Stand. Genomic Sci.">
        <title>Genomic Encyclopedia of Bacterial and Archaeal Type Strains, Phase III: the genomes of soil and plant-associated and newly described type strains.</title>
        <authorList>
            <person name="Whitman W.B."/>
            <person name="Woyke T."/>
            <person name="Klenk H.P."/>
            <person name="Zhou Y."/>
            <person name="Lilburn T.G."/>
            <person name="Beck B.J."/>
            <person name="De Vos P."/>
            <person name="Vandamme P."/>
            <person name="Eisen J.A."/>
            <person name="Garrity G."/>
            <person name="Hugenholtz P."/>
            <person name="Kyrpides N.C."/>
        </authorList>
    </citation>
    <scope>NUCLEOTIDE SEQUENCE [LARGE SCALE GENOMIC DNA]</scope>
    <source>
        <strain evidence="1 2">A3</strain>
    </source>
</reference>
<protein>
    <submittedName>
        <fullName evidence="1">Uncharacterized protein</fullName>
    </submittedName>
</protein>
<sequence>MRDIRDAANASHVGFEYGPNRERVRRIDYAGMSPDTVVHVVGGAEIRYGANSNNGASQLQEVRRLLGNVISVQTGSGSSYRIKRQVLLADAQGSTQQVLAATTLLPVNAAGNHSFDAWGQRRDADTWGAATPWTAGLESRLRAMTTHGYTGHEMAESVGMIQWSARFAARKISSYAPTSTSI</sequence>
<dbReference type="OrthoDB" id="9815414at2"/>
<evidence type="ECO:0000313" key="2">
    <source>
        <dbReference type="Proteomes" id="UP000294862"/>
    </source>
</evidence>
<dbReference type="AlphaFoldDB" id="A0A4R2IGN7"/>
<dbReference type="EMBL" id="SLWQ01000001">
    <property type="protein sequence ID" value="TCO42878.1"/>
    <property type="molecule type" value="Genomic_DNA"/>
</dbReference>